<dbReference type="EMBL" id="KQ976560">
    <property type="protein sequence ID" value="KYM80615.1"/>
    <property type="molecule type" value="Genomic_DNA"/>
</dbReference>
<reference evidence="2 3" key="1">
    <citation type="submission" date="2015-09" db="EMBL/GenBank/DDBJ databases">
        <title>Atta colombica WGS genome.</title>
        <authorList>
            <person name="Nygaard S."/>
            <person name="Hu H."/>
            <person name="Boomsma J."/>
            <person name="Zhang G."/>
        </authorList>
    </citation>
    <scope>NUCLEOTIDE SEQUENCE [LARGE SCALE GENOMIC DNA]</scope>
    <source>
        <strain evidence="2">Treedump-2</strain>
        <tissue evidence="2">Whole body</tissue>
    </source>
</reference>
<accession>A0A151I1Z0</accession>
<evidence type="ECO:0000313" key="2">
    <source>
        <dbReference type="EMBL" id="KYM80615.1"/>
    </source>
</evidence>
<sequence>KKNSDESYYSRPQELRNPVETITSDGQTEKQRDASLIMELALKTSTWQKRCVTARARDSF</sequence>
<evidence type="ECO:0000313" key="3">
    <source>
        <dbReference type="Proteomes" id="UP000078540"/>
    </source>
</evidence>
<proteinExistence type="predicted"/>
<organism evidence="2 3">
    <name type="scientific">Atta colombica</name>
    <dbReference type="NCBI Taxonomy" id="520822"/>
    <lineage>
        <taxon>Eukaryota</taxon>
        <taxon>Metazoa</taxon>
        <taxon>Ecdysozoa</taxon>
        <taxon>Arthropoda</taxon>
        <taxon>Hexapoda</taxon>
        <taxon>Insecta</taxon>
        <taxon>Pterygota</taxon>
        <taxon>Neoptera</taxon>
        <taxon>Endopterygota</taxon>
        <taxon>Hymenoptera</taxon>
        <taxon>Apocrita</taxon>
        <taxon>Aculeata</taxon>
        <taxon>Formicoidea</taxon>
        <taxon>Formicidae</taxon>
        <taxon>Myrmicinae</taxon>
        <taxon>Atta</taxon>
    </lineage>
</organism>
<gene>
    <name evidence="2" type="ORF">ALC53_08953</name>
</gene>
<evidence type="ECO:0000256" key="1">
    <source>
        <dbReference type="SAM" id="MobiDB-lite"/>
    </source>
</evidence>
<feature type="region of interest" description="Disordered" evidence="1">
    <location>
        <begin position="1"/>
        <end position="30"/>
    </location>
</feature>
<dbReference type="AlphaFoldDB" id="A0A151I1Z0"/>
<feature type="non-terminal residue" evidence="2">
    <location>
        <position position="1"/>
    </location>
</feature>
<protein>
    <submittedName>
        <fullName evidence="2">Uncharacterized protein</fullName>
    </submittedName>
</protein>
<name>A0A151I1Z0_9HYME</name>
<dbReference type="Proteomes" id="UP000078540">
    <property type="component" value="Unassembled WGS sequence"/>
</dbReference>
<keyword evidence="3" id="KW-1185">Reference proteome</keyword>